<dbReference type="GO" id="GO:0005886">
    <property type="term" value="C:plasma membrane"/>
    <property type="evidence" value="ECO:0007669"/>
    <property type="project" value="TreeGrafter"/>
</dbReference>
<proteinExistence type="predicted"/>
<dbReference type="AlphaFoldDB" id="A0A852WF75"/>
<evidence type="ECO:0000313" key="2">
    <source>
        <dbReference type="EMBL" id="NYG04012.1"/>
    </source>
</evidence>
<keyword evidence="3" id="KW-1185">Reference proteome</keyword>
<keyword evidence="1" id="KW-0472">Membrane</keyword>
<name>A0A852WF75_PSEA5</name>
<protein>
    <submittedName>
        <fullName evidence="2">Mrp family chromosome partitioning ATPase</fullName>
    </submittedName>
</protein>
<accession>A0A852WF75</accession>
<dbReference type="GeneID" id="98053988"/>
<dbReference type="EMBL" id="JACCCZ010000001">
    <property type="protein sequence ID" value="NYG04012.1"/>
    <property type="molecule type" value="Genomic_DNA"/>
</dbReference>
<dbReference type="RefSeq" id="WP_179762010.1">
    <property type="nucleotide sequence ID" value="NZ_BAAAJZ010000003.1"/>
</dbReference>
<gene>
    <name evidence="2" type="ORF">HDA37_004297</name>
</gene>
<keyword evidence="1" id="KW-0812">Transmembrane</keyword>
<sequence length="470" mass="48337">MNQTASSDELEISFWRRALRRHRMLVLTVVVLFVAVTVAAVLLRPASHSATTEVFVSGADVAPEVQFVRSRFVSEAAAAELGSRPDVDVGSGDSTWILTVTASAATPEEAARVATTYATTYVRLREQATTDARRAGEADLEQSIARARAELDALPPNAPPQAGARLENEITAFQDALTSTTSATIQAGPRPVVLDTTVADGQASGTVWLYAAAAAAIGSVAGAGLAGAVGGLDPHVPGPAYATRALRVPLFGTVAPSGTRGGWRSSRARRRARMRTAPGEVIAMIRALVLPADRDKLSGSVLVCGAGRGDGAETGRIATELATGFARAGASTALVRADFTAPEADLGAPGLSAVVAGRVALSDALTVTDDAPGLSVIAAGAAPDSTVDLLSGREFGRIVEELERTVDVVVVHCAPLGDDPGAALVSRTADATLLVVSDRTRRDELSRVEQTLHATGGRVEGIAYVGEPGA</sequence>
<dbReference type="PANTHER" id="PTHR32309">
    <property type="entry name" value="TYROSINE-PROTEIN KINASE"/>
    <property type="match status" value="1"/>
</dbReference>
<dbReference type="PANTHER" id="PTHR32309:SF13">
    <property type="entry name" value="FERRIC ENTEROBACTIN TRANSPORT PROTEIN FEPE"/>
    <property type="match status" value="1"/>
</dbReference>
<evidence type="ECO:0000313" key="3">
    <source>
        <dbReference type="Proteomes" id="UP000549695"/>
    </source>
</evidence>
<dbReference type="SUPFAM" id="SSF52540">
    <property type="entry name" value="P-loop containing nucleoside triphosphate hydrolases"/>
    <property type="match status" value="1"/>
</dbReference>
<dbReference type="GO" id="GO:0004713">
    <property type="term" value="F:protein tyrosine kinase activity"/>
    <property type="evidence" value="ECO:0007669"/>
    <property type="project" value="TreeGrafter"/>
</dbReference>
<reference evidence="2 3" key="1">
    <citation type="submission" date="2020-07" db="EMBL/GenBank/DDBJ databases">
        <title>Sequencing the genomes of 1000 actinobacteria strains.</title>
        <authorList>
            <person name="Klenk H.-P."/>
        </authorList>
    </citation>
    <scope>NUCLEOTIDE SEQUENCE [LARGE SCALE GENOMIC DNA]</scope>
    <source>
        <strain evidence="2 3">DSM 44749</strain>
    </source>
</reference>
<dbReference type="Gene3D" id="3.40.50.300">
    <property type="entry name" value="P-loop containing nucleotide triphosphate hydrolases"/>
    <property type="match status" value="1"/>
</dbReference>
<dbReference type="Proteomes" id="UP000549695">
    <property type="component" value="Unassembled WGS sequence"/>
</dbReference>
<dbReference type="InterPro" id="IPR050445">
    <property type="entry name" value="Bact_polysacc_biosynth/exp"/>
</dbReference>
<evidence type="ECO:0000256" key="1">
    <source>
        <dbReference type="SAM" id="Phobius"/>
    </source>
</evidence>
<organism evidence="2 3">
    <name type="scientific">Pseudonocardia alni</name>
    <name type="common">Amycolata alni</name>
    <dbReference type="NCBI Taxonomy" id="33907"/>
    <lineage>
        <taxon>Bacteria</taxon>
        <taxon>Bacillati</taxon>
        <taxon>Actinomycetota</taxon>
        <taxon>Actinomycetes</taxon>
        <taxon>Pseudonocardiales</taxon>
        <taxon>Pseudonocardiaceae</taxon>
        <taxon>Pseudonocardia</taxon>
    </lineage>
</organism>
<dbReference type="InterPro" id="IPR027417">
    <property type="entry name" value="P-loop_NTPase"/>
</dbReference>
<keyword evidence="1" id="KW-1133">Transmembrane helix</keyword>
<comment type="caution">
    <text evidence="2">The sequence shown here is derived from an EMBL/GenBank/DDBJ whole genome shotgun (WGS) entry which is preliminary data.</text>
</comment>
<feature type="transmembrane region" description="Helical" evidence="1">
    <location>
        <begin position="24"/>
        <end position="43"/>
    </location>
</feature>